<dbReference type="SUPFAM" id="SSF102114">
    <property type="entry name" value="Radical SAM enzymes"/>
    <property type="match status" value="1"/>
</dbReference>
<dbReference type="EMBL" id="CP073355">
    <property type="protein sequence ID" value="URA10940.1"/>
    <property type="molecule type" value="Genomic_DNA"/>
</dbReference>
<dbReference type="GO" id="GO:0036355">
    <property type="term" value="F:2-iminoacetate synthase activity"/>
    <property type="evidence" value="ECO:0007669"/>
    <property type="project" value="UniProtKB-EC"/>
</dbReference>
<organism evidence="8 9">
    <name type="scientific">Thermospira aquatica</name>
    <dbReference type="NCBI Taxonomy" id="2828656"/>
    <lineage>
        <taxon>Bacteria</taxon>
        <taxon>Pseudomonadati</taxon>
        <taxon>Spirochaetota</taxon>
        <taxon>Spirochaetia</taxon>
        <taxon>Brevinematales</taxon>
        <taxon>Thermospiraceae</taxon>
        <taxon>Thermospira</taxon>
    </lineage>
</organism>
<sequence length="368" mass="42107">MKATEAFLPWLDFDIDGFVSRVTEKDVERVLEKEVLGYQDFLCLLSPVASRFLEKMAICSQQLTAKHFGRAILLFAPLYLADYCQNACVYCGFRVMNRFPRKKLSLEEIQRNGEILAEKGFRHILLLTGDAPAVTPVSYLEEAMSILSPMFDSLAVEVYPMTVEEYQKLRLVGLDGLTIYQETYDRKVYAEVHPSGPKRDFFWRLGTPERGAQAGLRWVTIGALYGLANPLHDAFWTAMHLMTLKKYYPEVEWGVSLPRMNPAEGDFVQKYNLPDKQFVQFLLAFRIFFPTVGITLSTRERPEMRDILIPLGVTKVSAESHTEVGGYAEHQEQVPQFEVADKRSVEEIKSVISSKGFDPVFKDWVRMA</sequence>
<keyword evidence="5" id="KW-0408">Iron</keyword>
<protein>
    <submittedName>
        <fullName evidence="8">2-iminoacetate synthase ThiH</fullName>
        <ecNumber evidence="8">4.1.99.19</ecNumber>
    </submittedName>
</protein>
<dbReference type="Pfam" id="PF06968">
    <property type="entry name" value="BATS"/>
    <property type="match status" value="1"/>
</dbReference>
<keyword evidence="9" id="KW-1185">Reference proteome</keyword>
<dbReference type="InterPro" id="IPR012726">
    <property type="entry name" value="ThiH"/>
</dbReference>
<dbReference type="SMART" id="SM00876">
    <property type="entry name" value="BATS"/>
    <property type="match status" value="1"/>
</dbReference>
<dbReference type="InterPro" id="IPR034428">
    <property type="entry name" value="ThiH/NoCL/HydG-like"/>
</dbReference>
<reference evidence="8" key="1">
    <citation type="submission" date="2021-04" db="EMBL/GenBank/DDBJ databases">
        <authorList>
            <person name="Postec A."/>
        </authorList>
    </citation>
    <scope>NUCLEOTIDE SEQUENCE</scope>
    <source>
        <strain evidence="8">F1F22</strain>
    </source>
</reference>
<name>A0AAX3BF96_9SPIR</name>
<keyword evidence="3" id="KW-0949">S-adenosyl-L-methionine</keyword>
<dbReference type="SFLD" id="SFLDG01060">
    <property type="entry name" value="BATS_domain_containing"/>
    <property type="match status" value="1"/>
</dbReference>
<dbReference type="EC" id="4.1.99.19" evidence="8"/>
<keyword evidence="2" id="KW-0004">4Fe-4S</keyword>
<dbReference type="Proteomes" id="UP001056539">
    <property type="component" value="Chromosome"/>
</dbReference>
<dbReference type="NCBIfam" id="TIGR02351">
    <property type="entry name" value="thiH"/>
    <property type="match status" value="1"/>
</dbReference>
<gene>
    <name evidence="8" type="primary">thiH</name>
    <name evidence="8" type="ORF">KDW03_03815</name>
</gene>
<dbReference type="GO" id="GO:0051539">
    <property type="term" value="F:4 iron, 4 sulfur cluster binding"/>
    <property type="evidence" value="ECO:0007669"/>
    <property type="project" value="UniProtKB-KW"/>
</dbReference>
<keyword evidence="6" id="KW-0411">Iron-sulfur</keyword>
<dbReference type="InterPro" id="IPR007197">
    <property type="entry name" value="rSAM"/>
</dbReference>
<dbReference type="CDD" id="cd01335">
    <property type="entry name" value="Radical_SAM"/>
    <property type="match status" value="1"/>
</dbReference>
<dbReference type="GO" id="GO:0005506">
    <property type="term" value="F:iron ion binding"/>
    <property type="evidence" value="ECO:0007669"/>
    <property type="project" value="InterPro"/>
</dbReference>
<keyword evidence="4" id="KW-0479">Metal-binding</keyword>
<dbReference type="PANTHER" id="PTHR43583">
    <property type="entry name" value="2-IMINOACETATE SYNTHASE"/>
    <property type="match status" value="1"/>
</dbReference>
<dbReference type="KEGG" id="taqu:KDW03_03815"/>
<dbReference type="SFLD" id="SFLDG01081">
    <property type="entry name" value="cleavage_of_the_Ca-Cb_bond_in"/>
    <property type="match status" value="1"/>
</dbReference>
<evidence type="ECO:0000313" key="9">
    <source>
        <dbReference type="Proteomes" id="UP001056539"/>
    </source>
</evidence>
<dbReference type="InterPro" id="IPR010722">
    <property type="entry name" value="BATS_dom"/>
</dbReference>
<comment type="cofactor">
    <cofactor evidence="1">
        <name>[4Fe-4S] cluster</name>
        <dbReference type="ChEBI" id="CHEBI:49883"/>
    </cofactor>
</comment>
<proteinExistence type="predicted"/>
<evidence type="ECO:0000256" key="2">
    <source>
        <dbReference type="ARBA" id="ARBA00022485"/>
    </source>
</evidence>
<accession>A0AAX3BF96</accession>
<evidence type="ECO:0000256" key="3">
    <source>
        <dbReference type="ARBA" id="ARBA00022691"/>
    </source>
</evidence>
<evidence type="ECO:0000259" key="7">
    <source>
        <dbReference type="SMART" id="SM00876"/>
    </source>
</evidence>
<dbReference type="InterPro" id="IPR058240">
    <property type="entry name" value="rSAM_sf"/>
</dbReference>
<evidence type="ECO:0000256" key="5">
    <source>
        <dbReference type="ARBA" id="ARBA00023004"/>
    </source>
</evidence>
<keyword evidence="8" id="KW-0456">Lyase</keyword>
<dbReference type="InterPro" id="IPR013785">
    <property type="entry name" value="Aldolase_TIM"/>
</dbReference>
<reference evidence="8" key="2">
    <citation type="submission" date="2022-06" db="EMBL/GenBank/DDBJ databases">
        <title>Thermospira aquatica gen. nov., sp. nov.</title>
        <authorList>
            <person name="Ben Ali Gam Z."/>
            <person name="Labat M."/>
        </authorList>
    </citation>
    <scope>NUCLEOTIDE SEQUENCE</scope>
    <source>
        <strain evidence="8">F1F22</strain>
    </source>
</reference>
<evidence type="ECO:0000256" key="6">
    <source>
        <dbReference type="ARBA" id="ARBA00023014"/>
    </source>
</evidence>
<dbReference type="RefSeq" id="WP_271436070.1">
    <property type="nucleotide sequence ID" value="NZ_CP073355.1"/>
</dbReference>
<dbReference type="Pfam" id="PF04055">
    <property type="entry name" value="Radical_SAM"/>
    <property type="match status" value="1"/>
</dbReference>
<evidence type="ECO:0000313" key="8">
    <source>
        <dbReference type="EMBL" id="URA10940.1"/>
    </source>
</evidence>
<evidence type="ECO:0000256" key="4">
    <source>
        <dbReference type="ARBA" id="ARBA00022723"/>
    </source>
</evidence>
<feature type="domain" description="Biotin and thiamin synthesis-associated" evidence="7">
    <location>
        <begin position="256"/>
        <end position="359"/>
    </location>
</feature>
<dbReference type="Gene3D" id="3.20.20.70">
    <property type="entry name" value="Aldolase class I"/>
    <property type="match status" value="1"/>
</dbReference>
<dbReference type="AlphaFoldDB" id="A0AAX3BF96"/>
<dbReference type="PANTHER" id="PTHR43583:SF1">
    <property type="entry name" value="2-IMINOACETATE SYNTHASE"/>
    <property type="match status" value="1"/>
</dbReference>
<dbReference type="SFLD" id="SFLDS00029">
    <property type="entry name" value="Radical_SAM"/>
    <property type="match status" value="1"/>
</dbReference>
<evidence type="ECO:0000256" key="1">
    <source>
        <dbReference type="ARBA" id="ARBA00001966"/>
    </source>
</evidence>
<dbReference type="SFLD" id="SFLDF00301">
    <property type="entry name" value="2-iminoacetate_synthase_(ThiH)"/>
    <property type="match status" value="1"/>
</dbReference>